<evidence type="ECO:0000259" key="4">
    <source>
        <dbReference type="Pfam" id="PF07687"/>
    </source>
</evidence>
<dbReference type="SUPFAM" id="SSF53187">
    <property type="entry name" value="Zn-dependent exopeptidases"/>
    <property type="match status" value="1"/>
</dbReference>
<keyword evidence="2" id="KW-0479">Metal-binding</keyword>
<proteinExistence type="predicted"/>
<comment type="caution">
    <text evidence="5">The sequence shown here is derived from an EMBL/GenBank/DDBJ whole genome shotgun (WGS) entry which is preliminary data.</text>
</comment>
<dbReference type="PANTHER" id="PTHR43270:SF12">
    <property type="entry name" value="SUCCINYL-DIAMINOPIMELATE DESUCCINYLASE"/>
    <property type="match status" value="1"/>
</dbReference>
<dbReference type="RefSeq" id="WP_062944649.1">
    <property type="nucleotide sequence ID" value="NZ_CP171844.1"/>
</dbReference>
<dbReference type="EMBL" id="LVYU01000134">
    <property type="protein sequence ID" value="KZA97375.1"/>
    <property type="molecule type" value="Genomic_DNA"/>
</dbReference>
<accession>A0A154IA90</accession>
<keyword evidence="3" id="KW-0378">Hydrolase</keyword>
<dbReference type="InterPro" id="IPR051458">
    <property type="entry name" value="Cyt/Met_Dipeptidase"/>
</dbReference>
<dbReference type="NCBIfam" id="NF006053">
    <property type="entry name" value="PRK08201.1"/>
    <property type="match status" value="1"/>
</dbReference>
<evidence type="ECO:0000313" key="5">
    <source>
        <dbReference type="EMBL" id="KZA97375.1"/>
    </source>
</evidence>
<dbReference type="PANTHER" id="PTHR43270">
    <property type="entry name" value="BETA-ALA-HIS DIPEPTIDASE"/>
    <property type="match status" value="1"/>
</dbReference>
<evidence type="ECO:0000256" key="1">
    <source>
        <dbReference type="ARBA" id="ARBA00022670"/>
    </source>
</evidence>
<dbReference type="InterPro" id="IPR011650">
    <property type="entry name" value="Peptidase_M20_dimer"/>
</dbReference>
<dbReference type="GO" id="GO:0046872">
    <property type="term" value="F:metal ion binding"/>
    <property type="evidence" value="ECO:0007669"/>
    <property type="project" value="UniProtKB-KW"/>
</dbReference>
<gene>
    <name evidence="5" type="ORF">A4A59_04215</name>
</gene>
<dbReference type="GO" id="GO:0006508">
    <property type="term" value="P:proteolysis"/>
    <property type="evidence" value="ECO:0007669"/>
    <property type="project" value="UniProtKB-KW"/>
</dbReference>
<feature type="domain" description="Peptidase M20 dimerisation" evidence="4">
    <location>
        <begin position="213"/>
        <end position="364"/>
    </location>
</feature>
<evidence type="ECO:0000256" key="3">
    <source>
        <dbReference type="ARBA" id="ARBA00022801"/>
    </source>
</evidence>
<keyword evidence="1" id="KW-0645">Protease</keyword>
<dbReference type="Pfam" id="PF01546">
    <property type="entry name" value="Peptidase_M20"/>
    <property type="match status" value="1"/>
</dbReference>
<dbReference type="Gene3D" id="3.30.70.360">
    <property type="match status" value="1"/>
</dbReference>
<dbReference type="InterPro" id="IPR002933">
    <property type="entry name" value="Peptidase_M20"/>
</dbReference>
<reference evidence="5" key="1">
    <citation type="submission" date="2016-03" db="EMBL/GenBank/DDBJ databases">
        <title>Microsymbionts genomes from the relict species Vavilovia formosa.</title>
        <authorList>
            <person name="Chirak E."/>
            <person name="Kimeklis A."/>
            <person name="Kopat V."/>
            <person name="Andronov E."/>
        </authorList>
    </citation>
    <scope>NUCLEOTIDE SEQUENCE [LARGE SCALE GENOMIC DNA]</scope>
    <source>
        <strain evidence="5">Vaf12</strain>
    </source>
</reference>
<organism evidence="5">
    <name type="scientific">Rhizobium leguminosarum</name>
    <dbReference type="NCBI Taxonomy" id="384"/>
    <lineage>
        <taxon>Bacteria</taxon>
        <taxon>Pseudomonadati</taxon>
        <taxon>Pseudomonadota</taxon>
        <taxon>Alphaproteobacteria</taxon>
        <taxon>Hyphomicrobiales</taxon>
        <taxon>Rhizobiaceae</taxon>
        <taxon>Rhizobium/Agrobacterium group</taxon>
        <taxon>Rhizobium</taxon>
    </lineage>
</organism>
<dbReference type="AlphaFoldDB" id="A0A154IA90"/>
<dbReference type="Pfam" id="PF07687">
    <property type="entry name" value="M20_dimer"/>
    <property type="match status" value="1"/>
</dbReference>
<evidence type="ECO:0000256" key="2">
    <source>
        <dbReference type="ARBA" id="ARBA00022723"/>
    </source>
</evidence>
<name>A0A154IA90_RHILE</name>
<dbReference type="NCBIfam" id="NF006579">
    <property type="entry name" value="PRK09104.1"/>
    <property type="match status" value="1"/>
</dbReference>
<sequence>MTNAMDQDVDAVLAHVDKSLDGSLARLFELIRIPSVSTDPAYRDHCRTAAEWLSRDLAAIGFEASVRKTTGHPMVVAHEKAASGPHLLFYGHYDVQPVDPLALWTSDPFEPRMEGLPNGDTAIVARGASDDKGQLMTFVEACRAWKSVTGKLPVQVSVLFEGEEEAGSPSLAPFLDATADELKADAVFVCDTDMWDRQTPAVTTMLRGIFSTEIEITCADQDLHSGMFGNAARNPLQVLSNIVSSLRRADGGVAVEGFYDGVKELPDAIKALWKRLPFDEEAFLGDIGLRDPAGEAGRSVLEQIWARPSCEINGMSGGYTGEGFKTVIPAKASAKISFRLVEGQDPQAIRDAFQRHVRARIPRDCSVSFRDYGLSPATVMPIGSPFLTRTLQALSTEWQCEAALAGTGGSIPIIGEFKRRLGCDALLVGFARFDNRVHSPNEKYDLSSFHKGIRSWVRILAALAD</sequence>
<dbReference type="Gene3D" id="3.40.630.10">
    <property type="entry name" value="Zn peptidases"/>
    <property type="match status" value="1"/>
</dbReference>
<dbReference type="NCBIfam" id="NF005914">
    <property type="entry name" value="PRK07907.1"/>
    <property type="match status" value="1"/>
</dbReference>
<protein>
    <recommendedName>
        <fullName evidence="4">Peptidase M20 dimerisation domain-containing protein</fullName>
    </recommendedName>
</protein>
<dbReference type="GO" id="GO:0008233">
    <property type="term" value="F:peptidase activity"/>
    <property type="evidence" value="ECO:0007669"/>
    <property type="project" value="UniProtKB-KW"/>
</dbReference>